<evidence type="ECO:0000256" key="1">
    <source>
        <dbReference type="ARBA" id="ARBA00023125"/>
    </source>
</evidence>
<dbReference type="Proteomes" id="UP000007575">
    <property type="component" value="Chromosome"/>
</dbReference>
<dbReference type="STRING" id="745776.DGo_CA0538"/>
<dbReference type="InterPro" id="IPR000551">
    <property type="entry name" value="MerR-type_HTH_dom"/>
</dbReference>
<dbReference type="GO" id="GO:0003677">
    <property type="term" value="F:DNA binding"/>
    <property type="evidence" value="ECO:0007669"/>
    <property type="project" value="UniProtKB-KW"/>
</dbReference>
<reference evidence="3 4" key="1">
    <citation type="journal article" date="2012" name="PLoS ONE">
        <title>Genome sequence and transcriptome analysis of the radioresistant bacterium Deinococcus gobiensis: insights into the extreme environmental adaptations.</title>
        <authorList>
            <person name="Yuan M."/>
            <person name="Chen M."/>
            <person name="Zhang W."/>
            <person name="Lu W."/>
            <person name="Wang J."/>
            <person name="Yang M."/>
            <person name="Zhao P."/>
            <person name="Tang R."/>
            <person name="Li X."/>
            <person name="Hao Y."/>
            <person name="Zhou Z."/>
            <person name="Zhan Y."/>
            <person name="Yu H."/>
            <person name="Teng C."/>
            <person name="Yan Y."/>
            <person name="Ping S."/>
            <person name="Wang Y."/>
            <person name="Lin M."/>
        </authorList>
    </citation>
    <scope>NUCLEOTIDE SEQUENCE [LARGE SCALE GENOMIC DNA]</scope>
    <source>
        <strain evidence="3 4">I-0</strain>
    </source>
</reference>
<dbReference type="AlphaFoldDB" id="H8GWJ5"/>
<dbReference type="Gene3D" id="1.10.1660.10">
    <property type="match status" value="1"/>
</dbReference>
<name>H8GWJ5_DEIGI</name>
<dbReference type="EMBL" id="CP002191">
    <property type="protein sequence ID" value="AFD24465.1"/>
    <property type="molecule type" value="Genomic_DNA"/>
</dbReference>
<dbReference type="PROSITE" id="PS50937">
    <property type="entry name" value="HTH_MERR_2"/>
    <property type="match status" value="1"/>
</dbReference>
<dbReference type="SMART" id="SM00422">
    <property type="entry name" value="HTH_MERR"/>
    <property type="match status" value="1"/>
</dbReference>
<gene>
    <name evidence="3" type="ordered locus">DGo_CA0538</name>
</gene>
<evidence type="ECO:0000313" key="3">
    <source>
        <dbReference type="EMBL" id="AFD24465.1"/>
    </source>
</evidence>
<dbReference type="PATRIC" id="fig|745776.4.peg.546"/>
<dbReference type="Pfam" id="PF13411">
    <property type="entry name" value="MerR_1"/>
    <property type="match status" value="1"/>
</dbReference>
<proteinExistence type="predicted"/>
<dbReference type="InterPro" id="IPR011256">
    <property type="entry name" value="Reg_factor_effector_dom_sf"/>
</dbReference>
<dbReference type="PANTHER" id="PTHR30204:SF97">
    <property type="entry name" value="MERR FAMILY REGULATORY PROTEIN"/>
    <property type="match status" value="1"/>
</dbReference>
<dbReference type="eggNOG" id="COG0789">
    <property type="taxonomic scope" value="Bacteria"/>
</dbReference>
<dbReference type="Gene3D" id="3.20.80.10">
    <property type="entry name" value="Regulatory factor, effector binding domain"/>
    <property type="match status" value="1"/>
</dbReference>
<dbReference type="PANTHER" id="PTHR30204">
    <property type="entry name" value="REDOX-CYCLING DRUG-SENSING TRANSCRIPTIONAL ACTIVATOR SOXR"/>
    <property type="match status" value="1"/>
</dbReference>
<sequence>MKLLSIGQFAARVGLSVTALRFYAEQDLLRPTQVDPDSGYRYYAPEQIAVGRRVAELRRLGLPLRDLTHMLSAAPEDAARILERHEQRLFQDFQAKRSLLKQVGERLSGQRQLPAVELRHQVWPAQLLLSATMSADAPDFADAYLRRLDELQAQAHNQRVSPAGADFGLYPGGEYLGGPILAEVCLPVQSACMGRGHLRFMAMASVEVAYTLHSGDWRSFGVTFAALSGAMAAAGHRPGVSYTRSTPQGVELGFLLA</sequence>
<dbReference type="RefSeq" id="WP_014683948.1">
    <property type="nucleotide sequence ID" value="NC_017790.1"/>
</dbReference>
<evidence type="ECO:0000313" key="4">
    <source>
        <dbReference type="Proteomes" id="UP000007575"/>
    </source>
</evidence>
<keyword evidence="1" id="KW-0238">DNA-binding</keyword>
<dbReference type="OrthoDB" id="9773308at2"/>
<feature type="domain" description="HTH merR-type" evidence="2">
    <location>
        <begin position="3"/>
        <end position="73"/>
    </location>
</feature>
<evidence type="ECO:0000259" key="2">
    <source>
        <dbReference type="PROSITE" id="PS50937"/>
    </source>
</evidence>
<dbReference type="GO" id="GO:0003700">
    <property type="term" value="F:DNA-binding transcription factor activity"/>
    <property type="evidence" value="ECO:0007669"/>
    <property type="project" value="InterPro"/>
</dbReference>
<dbReference type="InterPro" id="IPR047057">
    <property type="entry name" value="MerR_fam"/>
</dbReference>
<keyword evidence="4" id="KW-1185">Reference proteome</keyword>
<dbReference type="HOGENOM" id="CLU_065103_2_2_0"/>
<dbReference type="InterPro" id="IPR009061">
    <property type="entry name" value="DNA-bd_dom_put_sf"/>
</dbReference>
<organism evidence="3 4">
    <name type="scientific">Deinococcus gobiensis (strain DSM 21396 / JCM 16679 / CGMCC 1.7299 / I-0)</name>
    <dbReference type="NCBI Taxonomy" id="745776"/>
    <lineage>
        <taxon>Bacteria</taxon>
        <taxon>Thermotogati</taxon>
        <taxon>Deinococcota</taxon>
        <taxon>Deinococci</taxon>
        <taxon>Deinococcales</taxon>
        <taxon>Deinococcaceae</taxon>
        <taxon>Deinococcus</taxon>
    </lineage>
</organism>
<dbReference type="SUPFAM" id="SSF46955">
    <property type="entry name" value="Putative DNA-binding domain"/>
    <property type="match status" value="1"/>
</dbReference>
<protein>
    <submittedName>
        <fullName evidence="3">Putative DNA polymerase III beta chain</fullName>
    </submittedName>
</protein>
<accession>H8GWJ5</accession>
<dbReference type="KEGG" id="dgo:DGo_CA0538"/>